<keyword evidence="5" id="KW-0853">WD repeat</keyword>
<dbReference type="SUPFAM" id="SSF50978">
    <property type="entry name" value="WD40 repeat-like"/>
    <property type="match status" value="1"/>
</dbReference>
<dbReference type="Pfam" id="PF00400">
    <property type="entry name" value="WD40"/>
    <property type="match status" value="1"/>
</dbReference>
<dbReference type="InterPro" id="IPR000157">
    <property type="entry name" value="TIR_dom"/>
</dbReference>
<dbReference type="Gene3D" id="3.40.50.10140">
    <property type="entry name" value="Toll/interleukin-1 receptor homology (TIR) domain"/>
    <property type="match status" value="1"/>
</dbReference>
<dbReference type="InterPro" id="IPR001680">
    <property type="entry name" value="WD40_rpt"/>
</dbReference>
<feature type="region of interest" description="Disordered" evidence="7">
    <location>
        <begin position="1466"/>
        <end position="1485"/>
    </location>
</feature>
<evidence type="ECO:0000313" key="11">
    <source>
        <dbReference type="Proteomes" id="UP001642464"/>
    </source>
</evidence>
<feature type="compositionally biased region" description="Polar residues" evidence="7">
    <location>
        <begin position="1471"/>
        <end position="1485"/>
    </location>
</feature>
<dbReference type="EMBL" id="CAXAMM010040023">
    <property type="protein sequence ID" value="CAK9090660.1"/>
    <property type="molecule type" value="Genomic_DNA"/>
</dbReference>
<feature type="repeat" description="WD" evidence="5">
    <location>
        <begin position="772"/>
        <end position="803"/>
    </location>
</feature>
<name>A0ABP0QQW8_9DINO</name>
<proteinExistence type="inferred from homology"/>
<comment type="caution">
    <text evidence="10">The sequence shown here is derived from an EMBL/GenBank/DDBJ whole genome shotgun (WGS) entry which is preliminary data.</text>
</comment>
<feature type="coiled-coil region" evidence="6">
    <location>
        <begin position="2910"/>
        <end position="2937"/>
    </location>
</feature>
<dbReference type="InterPro" id="IPR026854">
    <property type="entry name" value="VPS13_N"/>
</dbReference>
<dbReference type="Pfam" id="PF12624">
    <property type="entry name" value="VPS13_N"/>
    <property type="match status" value="1"/>
</dbReference>
<dbReference type="InterPro" id="IPR026847">
    <property type="entry name" value="VPS13"/>
</dbReference>
<dbReference type="InterPro" id="IPR056884">
    <property type="entry name" value="NPHP3-like_N"/>
</dbReference>
<evidence type="ECO:0000256" key="3">
    <source>
        <dbReference type="ARBA" id="ARBA00022737"/>
    </source>
</evidence>
<dbReference type="InterPro" id="IPR006614">
    <property type="entry name" value="Peroxin/Ferlin"/>
</dbReference>
<dbReference type="PANTHER" id="PTHR16166:SF93">
    <property type="entry name" value="INTERMEMBRANE LIPID TRANSFER PROTEIN VPS13"/>
    <property type="match status" value="1"/>
</dbReference>
<dbReference type="SMART" id="SM00694">
    <property type="entry name" value="DysFC"/>
    <property type="match status" value="1"/>
</dbReference>
<dbReference type="Pfam" id="PF06398">
    <property type="entry name" value="Pex24p"/>
    <property type="match status" value="1"/>
</dbReference>
<dbReference type="SMART" id="SM00320">
    <property type="entry name" value="WD40"/>
    <property type="match status" value="5"/>
</dbReference>
<evidence type="ECO:0000256" key="2">
    <source>
        <dbReference type="ARBA" id="ARBA00022448"/>
    </source>
</evidence>
<keyword evidence="6" id="KW-0175">Coiled coil</keyword>
<dbReference type="InterPro" id="IPR009543">
    <property type="entry name" value="VPS13_VAB"/>
</dbReference>
<dbReference type="PANTHER" id="PTHR16166">
    <property type="entry name" value="VACUOLAR PROTEIN SORTING-ASSOCIATED PROTEIN VPS13"/>
    <property type="match status" value="1"/>
</dbReference>
<keyword evidence="4" id="KW-0445">Lipid transport</keyword>
<evidence type="ECO:0000256" key="1">
    <source>
        <dbReference type="ARBA" id="ARBA00006545"/>
    </source>
</evidence>
<evidence type="ECO:0000256" key="4">
    <source>
        <dbReference type="ARBA" id="ARBA00023055"/>
    </source>
</evidence>
<dbReference type="PROSITE" id="PS50294">
    <property type="entry name" value="WD_REPEATS_REGION"/>
    <property type="match status" value="1"/>
</dbReference>
<keyword evidence="2" id="KW-0813">Transport</keyword>
<evidence type="ECO:0000259" key="9">
    <source>
        <dbReference type="SMART" id="SM00694"/>
    </source>
</evidence>
<dbReference type="Pfam" id="PF13676">
    <property type="entry name" value="TIR_2"/>
    <property type="match status" value="1"/>
</dbReference>
<reference evidence="10 11" key="1">
    <citation type="submission" date="2024-02" db="EMBL/GenBank/DDBJ databases">
        <authorList>
            <person name="Chen Y."/>
            <person name="Shah S."/>
            <person name="Dougan E. K."/>
            <person name="Thang M."/>
            <person name="Chan C."/>
        </authorList>
    </citation>
    <scope>NUCLEOTIDE SEQUENCE [LARGE SCALE GENOMIC DNA]</scope>
</reference>
<dbReference type="PROSITE" id="PS50082">
    <property type="entry name" value="WD_REPEATS_2"/>
    <property type="match status" value="1"/>
</dbReference>
<dbReference type="InterPro" id="IPR036322">
    <property type="entry name" value="WD40_repeat_dom_sf"/>
</dbReference>
<keyword evidence="11" id="KW-1185">Reference proteome</keyword>
<evidence type="ECO:0000256" key="6">
    <source>
        <dbReference type="SAM" id="Coils"/>
    </source>
</evidence>
<feature type="region of interest" description="Disordered" evidence="7">
    <location>
        <begin position="4401"/>
        <end position="4445"/>
    </location>
</feature>
<dbReference type="InterPro" id="IPR035897">
    <property type="entry name" value="Toll_tir_struct_dom_sf"/>
</dbReference>
<dbReference type="InterPro" id="IPR015943">
    <property type="entry name" value="WD40/YVTN_repeat-like_dom_sf"/>
</dbReference>
<comment type="similarity">
    <text evidence="1">Belongs to the VPS13 family.</text>
</comment>
<dbReference type="InterPro" id="IPR010482">
    <property type="entry name" value="TECPR1-like_DysF"/>
</dbReference>
<dbReference type="Pfam" id="PF24883">
    <property type="entry name" value="NPHP3_N"/>
    <property type="match status" value="1"/>
</dbReference>
<feature type="region of interest" description="Disordered" evidence="7">
    <location>
        <begin position="2118"/>
        <end position="2147"/>
    </location>
</feature>
<dbReference type="Gene3D" id="2.130.10.10">
    <property type="entry name" value="YVTN repeat-like/Quinoprotein amine dehydrogenase"/>
    <property type="match status" value="1"/>
</dbReference>
<evidence type="ECO:0000256" key="7">
    <source>
        <dbReference type="SAM" id="MobiDB-lite"/>
    </source>
</evidence>
<accession>A0ABP0QQW8</accession>
<evidence type="ECO:0000313" key="10">
    <source>
        <dbReference type="EMBL" id="CAK9090660.1"/>
    </source>
</evidence>
<dbReference type="SMART" id="SM00693">
    <property type="entry name" value="DysFN"/>
    <property type="match status" value="1"/>
</dbReference>
<dbReference type="Proteomes" id="UP001642464">
    <property type="component" value="Unassembled WGS sequence"/>
</dbReference>
<feature type="domain" description="Peroxin/Ferlin" evidence="8">
    <location>
        <begin position="3275"/>
        <end position="3338"/>
    </location>
</feature>
<dbReference type="Pfam" id="PF25036">
    <property type="entry name" value="VPS13_VAB"/>
    <property type="match status" value="1"/>
</dbReference>
<evidence type="ECO:0000259" key="8">
    <source>
        <dbReference type="SMART" id="SM00693"/>
    </source>
</evidence>
<gene>
    <name evidence="10" type="ORF">SCF082_LOCUS42751</name>
</gene>
<keyword evidence="3" id="KW-0677">Repeat</keyword>
<organism evidence="10 11">
    <name type="scientific">Durusdinium trenchii</name>
    <dbReference type="NCBI Taxonomy" id="1381693"/>
    <lineage>
        <taxon>Eukaryota</taxon>
        <taxon>Sar</taxon>
        <taxon>Alveolata</taxon>
        <taxon>Dinophyceae</taxon>
        <taxon>Suessiales</taxon>
        <taxon>Symbiodiniaceae</taxon>
        <taxon>Durusdinium</taxon>
    </lineage>
</organism>
<feature type="compositionally biased region" description="Low complexity" evidence="7">
    <location>
        <begin position="2118"/>
        <end position="2132"/>
    </location>
</feature>
<sequence>MLSYAWKGSVEGEDGKVVEVDVKERVTAFRERVEEKFECRLWQDVRDMGPGDIQDRMAEGVRAAQIFVPMITPEYVHKVDGGAFSEDHRTDSCQREFNLGMKVRGPARCIPVVLHHKMRAVERWGNRVLQNLGDSLYVDFTSDDKLEDAVDTFWKYAQDMLANRAPAIAQFNLLGRVEVDSSLLVLPERKAREFVKGMREWIFAKMNEDWLAKSTWTQVFVILGGAGLGKSVCLGHICDRGGLFAPEQVYGALLTKESLERRPSLRQRVSRRLSLASEKGEPVPWLVVAAHFFKHDDSRLQSAETCLISVAAQLCRTVPGFRNFVSQAQASIKLSKVTLTELFRRILAEPLHQIKRPNTPRVMVVLDALDECRSEDRKELLNILQRTWREEMPPWIGVVASSRPEDYIPPRLQRFAPTELKAESEANLDDMRVFLRHKLSNLMADPRELDEAIDIVLERSRGHFLYARFIESELAELDGRLSIEDVRSANLFPTSLDGYYEDYFSRFLHGALGGDMSKYRALLSAMCAARSPITIDVLQFALKIKKNADALDAARKVGQLLEIGADDTLRFVHKSMSDYLTDPERCVDPDLRIDADDGLEILTEFCDECATSTPFGAQHAIYYLCRAGRHERVASLLCDFPSLHAMLVEQAAKVDRFLEEAHEHLVVAQPDAAGDACIVVSVLQGGIDGLRFNARELAGKLRGSLLKREHPVLQSMPARLGYPWLRPVTNSLLGRDSSVFGLAANAQALAVGTGAREILLVDRASGSTLRTLRGHDSKVTAVAVRGDTLVSGGPDCTVRVWSVWDKRSGACLRSLGASWVFKVAADDQVVAAACYDSSVHVWSRESWKRLHRLRAGAPVETCVLRPDVVVAGTWKGEVLVWDKTSGDLRHRLKHGEHLVLRLVADAHSIFSSDISGSVRTWQLPSGTLQRSFEFGSSPNHTQAVVCGDETLRVWERDTGRCMMTLEGRADGVAIQGDEIVSWNGGKKQRWSRDTGKRLGQAQNFTKQGAASDIAGPWKVHGQWNVKGVHVEREGLEEVSFTVGNRFHWRCGDDETFCAFHSVLFAPMILMFEKAVEGLLRRYLRDYLRVDDVSLDKLVVSLWSGHLEIEMLELQGDALQQLFGLQLHTKSGKIGKLTVDVPWSALQSQPVVIRLAGVEIVGEVLHDQDVVAKSAAEERALENQGKRARLEQLEQLAGTDTANDEDSAAGGADSGAGDSFWEKLGTKILDNLQLELEDVHLEIQDPVEDWSGCVRIDELALLSCDENWRKAFVASASKMRKLGRIKHIRVHLDNRAGTDDLVNVENLVFHQGRVLTKLTMHKATVKGPTEQIQVSLQLDETECFLRPAQIAVVRGRQLAEQERLIPETPRVRWARIIDEVRGEIRADKRERKRVAWVMARRNLYVSLFKRRLDATRSWLESLSAAEQAQLTDLEESPNMLFSDIVQLRKVAYAEVRLAIGDPSVDVTKRRTQQTAQNQKSGAPASSGSWLMSWWNSGSSKPSAAPVVSKQVTEEDRQALFDTIGYDPTQDDVATIDIKTLRIDVSVVVSNSSLQIVDAKGIPAADLELGKVQADMGVQGYLRSLRFVADSCELHDVQAKQFPDIITIRPSAAQSDSKLLVVDISREAAKAALKVDVQLQQPLNLLYSTDFVSNMTAIADAAAVPSLQRSAAVATSSSPSAAQTYAAAYSETSVEQLLGDADSVPAVSLLFRAPTIIIPETNTSARIEIGLGTFEVGQTSSNVWKLKGTHVQASVVDRVGTVHPVLSEIKFDAQSTFCADTADLATPRALVAVFVPELAVRVPMEALVAAHDIFDTIFEEHEQMLAATSVSRRRLTAQQRTSSLAPMLTVSEQEINAEIANRTSLQLHVEVSRISFELKTEQNHVRTALKSLQLRSTHRTFDSHVTFSAHTIEAQDLQRGRSLLSQEQQQDDKDNLFKAQLHLRSPHSPLFQGLERIVEADFGHLECFVHQPFVLSWQADLQNFARRYSSTTTPVAAVQASGERPELQAQSGVGPLASHSFSSQTLRIQLSTEAEDDLVHFELGKTTFKATPESLHLDVAHVDFASADRRFLIVGSDDDDARHEFSVSWAPETGYFVEADAFRLLLDRRLIQGMSTFLEASNSSTSPLPSSPAATRQQQPMQEDEPAARLPNIELRLKNPDKPFVFEFESASGLRGQASVKGLKLHGGRFQVDAMEISMGSGHRIGAVRQLSMGRDRDVQIASAEVVVNPSSRALAIQAISWLGSKLSTDQPTSPAPAFTVDLDALSVTVRDVDDGLGVVLEGKALSLGTEQLVVGGLRFRDEDGKDPTQWLWWEQSASTDDPVITIDLGLPVLQVSMSETACFVLHPISQGAATALVRTVVSMANAFSTKQNDHLQEQVAQQQGNEESEKVRIHVASLQLLVDTFRPRLGNLALNAKAIEVVIDNQNRVTLEAKTAEFLGNKVELRVSVVPEEDKVMQVSVELSEDTSSFSLTPENLYMINSALKDNLLLAAAQRPEYEVAGEKGLVVLSLESKQIELGLLMEDEDAFLVAQLLDFDFLSDGRSGRVTLQCSKARLGAGDEQLGGLLEATNLESGIDHAAEGDVLVDTYSLSAETMWIEYNANLIQEIIDFGAAIVRVRLGNLLAHERDESAPSLLERKSTRQIVLKSVTVVVPAGGSAAEFGLVATGAITGFVDTLVESGKTTQVAQNILQDVQVAVCGLKDHAVTAKHPIVDRTNVNVKVTSDFLPNGLCTSSEVNISIEDIVVNVLMPLIPHIDRIVRDVLHNRPSQQVVRDAIVSESEEILANEPTFAAYAGMNLTLALLISRLEFNVLSKASPVLCLLIEDPSEVQGSGLISERSVSGERSFEGELSVRGLSVRCFNPNNVSWEPVLETCQLSCSLETLKYKVHRGVRLAFHSASPVRLNVHVHHIEAIRRAAEDAQAIVAALTNELTRAMRDESQRLENIGDGRECVVINSSEEILVVQGTPLGPGEEVSVLPTHKRVSVNASHASRKLPIVPGDTHVLTDPSLVSYVASAKRLVFASTFSVHNASDLPFQVCVMHKDDAAIQEGRDGVNTTTLDPDGLYFVPSFLVSADSGKNSVCFRFANNEPWSVLAGLEAPKRRPEAPVETLVHFMERTMTIRVRVDQASAFPLTRIEMHPVLDLVNSLPATIQVQVLRVAQGGELIGVEDSRALEPGSHWPLYLTRTQDVAVRFAFSNAPDVFGRPVLLQGDLGTRKYVLEDRKSARVQEIRFVRTHGTIELFSPFWIVNASNLALKFGLPDCRELLNEPKRDQVIRVVEECWENQRKFVVRGWIPELLPGERPSWSDKSGQVSRRKEQVGLPVNDSGWEWETPWKVDLRLADSGADGWQYCSAFMMDDWGPTESWNKMIRRRRWTRVRLKTLDETVIDHHQAADLDDKIAHASVRAFGRDACRVALEIDGRPGPWSDPIALSIGEGSSNVFPLRRSDDDNSFFDMVLSVKRHPMFPRTMLCTFSPRVVLVSEIGQVLRCIQAGTFQPPVRVDNAAPFHWFQPLNGKALLQIQVASSHWSKPFAIGTVDEFVMTLPECPFRVKVEMRRSEVAATLLIVFRQDEETQPLYKLQNVSLDTVICSQKGVELQDEDADDQVECRVGPYTSRGFGMVEPLKPHLVQLRFEGHPGHEVEIDMSKVGVEQRISLPPLERGAPSTDGTDKLLAMDTPLLFDVGSKGLRWIAQPPSFESRSVFDSAAASSRLRAAWVARLSATQATAVFLEPVTLVQEDQDDQEDQAALQEQQSLRSGASCRITCVSRDGRNRVLQWQFGAERTRDAKEWTVSWVVRDQAATSSVEPVDRDTSPVQQAGDVWTIRGEGAQPGDALSLDRPVSFSLSAGRSIERTLCMLPSKSSGWLVLASSEEVRQNTALESSFGAMRLDRLAGLPARFAFVTVDIDGSSRVIRVSEASLNDTSGGDMSASSSGQLAVAPASVEQKIRADVSFRLPDFGVSLITLATDGTPTELAYLSTDILFGMIDTNVETTFKVLVRNLRFDNQLDNPTFVNLGKRSYDKQASELPILDLEIVSKHTQLNVVYVQQVRMTWAPFDIHLDDQTVESLREFVEHIQAPVQTDDQRRANEEARFRGGVDFFSLCANGLDSVPMGSRMVYIRKVSIGEIRLRLSYFKNNFADIEGARISFDAARRTNIAARSQEILHEFKSFYMGQVRQNVFSIIGFALPLNPGEIFSSLGNDSSASGIFKGAVRGVAAIGTLGSTIAKVDKDYNKYRDSKPQNAKEGVTKGMDQISNAFRQGVDGFFSKPKKGAEKDGIAGALSGFGEGMFGLIAKPVSGGIAAETKTKAELEAERQRALRARPPRLFQGSRRTRMLEPFDARRTIIVQKMFDKLQPQLVKLFGDAQRTPVHVASFFFDPMPFCVIHGDGFLCFGSFQDASKNHRPPPPPPPALARSGGDEKTPAAGGDSGSGRNEATAYGSAEQRRTETLSNAISIQVFWFDGNSLDSTQEIEAAVQFWCDKLGLMSLNRCEQAVRDAWPKSSPVSGNLEIVERLNSGFKVSNPPRMIMELLRATVGAAQEMADSDAAVVLRVADIIAASTIWRELPLLILATTRAYTFVPKGGDSVQTFSALQRVERAIISIVQG</sequence>
<protein>
    <submittedName>
        <fullName evidence="10">Vacuolar protein sorting-associated protein 13A</fullName>
    </submittedName>
</protein>
<evidence type="ECO:0000256" key="5">
    <source>
        <dbReference type="PROSITE-ProRule" id="PRU00221"/>
    </source>
</evidence>
<feature type="domain" description="Peroxin/Ferlin" evidence="9">
    <location>
        <begin position="3348"/>
        <end position="3382"/>
    </location>
</feature>